<dbReference type="GO" id="GO:0015940">
    <property type="term" value="P:pantothenate biosynthetic process"/>
    <property type="evidence" value="ECO:0007669"/>
    <property type="project" value="UniProtKB-UniRule"/>
</dbReference>
<dbReference type="SUPFAM" id="SSF50692">
    <property type="entry name" value="ADC-like"/>
    <property type="match status" value="1"/>
</dbReference>
<dbReference type="EC" id="4.1.1.11" evidence="1"/>
<dbReference type="GO" id="GO:0006523">
    <property type="term" value="P:alanine biosynthetic process"/>
    <property type="evidence" value="ECO:0007669"/>
    <property type="project" value="InterPro"/>
</dbReference>
<feature type="chain" id="PRO_5040558515" description="Aspartate 1-decarboxylase beta chain" evidence="1 5">
    <location>
        <begin position="1"/>
        <end position="24"/>
    </location>
</feature>
<evidence type="ECO:0000313" key="6">
    <source>
        <dbReference type="EMBL" id="QAT88570.1"/>
    </source>
</evidence>
<dbReference type="Proteomes" id="UP000288758">
    <property type="component" value="Chromosome"/>
</dbReference>
<dbReference type="GO" id="GO:0005829">
    <property type="term" value="C:cytosol"/>
    <property type="evidence" value="ECO:0007669"/>
    <property type="project" value="TreeGrafter"/>
</dbReference>
<dbReference type="CDD" id="cd06919">
    <property type="entry name" value="Asp_decarbox"/>
    <property type="match status" value="1"/>
</dbReference>
<evidence type="ECO:0000313" key="7">
    <source>
        <dbReference type="Proteomes" id="UP000288758"/>
    </source>
</evidence>
<comment type="subunit">
    <text evidence="1">Heterooctamer of four alpha and four beta subunits.</text>
</comment>
<organism evidence="6 7">
    <name type="scientific">Corallococcus coralloides</name>
    <name type="common">Myxococcus coralloides</name>
    <dbReference type="NCBI Taxonomy" id="184914"/>
    <lineage>
        <taxon>Bacteria</taxon>
        <taxon>Pseudomonadati</taxon>
        <taxon>Myxococcota</taxon>
        <taxon>Myxococcia</taxon>
        <taxon>Myxococcales</taxon>
        <taxon>Cystobacterineae</taxon>
        <taxon>Myxococcaceae</taxon>
        <taxon>Corallococcus</taxon>
    </lineage>
</organism>
<evidence type="ECO:0000256" key="2">
    <source>
        <dbReference type="PIRSR" id="PIRSR006246-1"/>
    </source>
</evidence>
<keyword evidence="1" id="KW-0068">Autocatalytic cleavage</keyword>
<dbReference type="AlphaFoldDB" id="A0A410S346"/>
<comment type="PTM">
    <text evidence="1 4">Is synthesized initially as an inactive proenzyme, which is activated by self-cleavage at a specific serine bond to produce a beta-subunit with a hydroxyl group at its C-terminus and an alpha-subunit with a pyruvoyl group at its N-terminus.</text>
</comment>
<comment type="catalytic activity">
    <reaction evidence="1">
        <text>L-aspartate + H(+) = beta-alanine + CO2</text>
        <dbReference type="Rhea" id="RHEA:19497"/>
        <dbReference type="ChEBI" id="CHEBI:15378"/>
        <dbReference type="ChEBI" id="CHEBI:16526"/>
        <dbReference type="ChEBI" id="CHEBI:29991"/>
        <dbReference type="ChEBI" id="CHEBI:57966"/>
        <dbReference type="EC" id="4.1.1.11"/>
    </reaction>
</comment>
<dbReference type="PANTHER" id="PTHR21012">
    <property type="entry name" value="ASPARTATE 1-DECARBOXYLASE"/>
    <property type="match status" value="1"/>
</dbReference>
<dbReference type="NCBIfam" id="TIGR00223">
    <property type="entry name" value="panD"/>
    <property type="match status" value="1"/>
</dbReference>
<dbReference type="PANTHER" id="PTHR21012:SF0">
    <property type="entry name" value="ASPARTATE 1-DECARBOXYLASE"/>
    <property type="match status" value="1"/>
</dbReference>
<dbReference type="InterPro" id="IPR003190">
    <property type="entry name" value="Asp_decarbox"/>
</dbReference>
<feature type="chain" id="PRO_5040558516" description="Aspartate 1-decarboxylase alpha chain" evidence="1 5">
    <location>
        <begin position="25"/>
        <end position="130"/>
    </location>
</feature>
<evidence type="ECO:0000256" key="1">
    <source>
        <dbReference type="HAMAP-Rule" id="MF_00446"/>
    </source>
</evidence>
<dbReference type="Pfam" id="PF02261">
    <property type="entry name" value="Asp_decarbox"/>
    <property type="match status" value="1"/>
</dbReference>
<evidence type="ECO:0000256" key="4">
    <source>
        <dbReference type="PIRSR" id="PIRSR006246-3"/>
    </source>
</evidence>
<feature type="active site" description="Schiff-base intermediate with substrate; via pyruvic acid" evidence="1 2">
    <location>
        <position position="25"/>
    </location>
</feature>
<keyword evidence="1 2" id="KW-0704">Schiff base</keyword>
<keyword evidence="1" id="KW-0456">Lyase</keyword>
<keyword evidence="1 2" id="KW-0670">Pyruvate</keyword>
<accession>A0A410S346</accession>
<dbReference type="UniPathway" id="UPA00028">
    <property type="reaction ID" value="UER00002"/>
</dbReference>
<dbReference type="OMA" id="MLYSKIH"/>
<feature type="binding site" evidence="1 3">
    <location>
        <position position="57"/>
    </location>
    <ligand>
        <name>substrate</name>
    </ligand>
</feature>
<feature type="modified residue" description="Pyruvic acid (Ser)" evidence="1 4">
    <location>
        <position position="25"/>
    </location>
</feature>
<gene>
    <name evidence="1 6" type="primary">panD</name>
    <name evidence="6" type="ORF">EJ065_7045</name>
</gene>
<comment type="pathway">
    <text evidence="1">Cofactor biosynthesis; (R)-pantothenate biosynthesis; beta-alanine from L-aspartate: step 1/1.</text>
</comment>
<sequence length="130" mass="14072">MRRILFKSKIHRATVTQADLDYEGSVTIDKDLLKAADILPFEKVAVWNVTRGTRLETYALEGESGSGVICINGAAAHLNQPGDLVILATFAEVEEAEAANWKPTVVFVDGKNRAVPGVTEEIPGPARRIA</sequence>
<dbReference type="GO" id="GO:0004068">
    <property type="term" value="F:aspartate 1-decarboxylase activity"/>
    <property type="evidence" value="ECO:0007669"/>
    <property type="project" value="UniProtKB-UniRule"/>
</dbReference>
<name>A0A410S346_CORCK</name>
<comment type="subcellular location">
    <subcellularLocation>
        <location evidence="1">Cytoplasm</location>
    </subcellularLocation>
</comment>
<protein>
    <recommendedName>
        <fullName evidence="1">Aspartate 1-decarboxylase</fullName>
        <ecNumber evidence="1">4.1.1.11</ecNumber>
    </recommendedName>
    <alternativeName>
        <fullName evidence="1">Aspartate alpha-decarboxylase</fullName>
    </alternativeName>
    <component>
        <recommendedName>
            <fullName evidence="1">Aspartate 1-decarboxylase beta chain</fullName>
        </recommendedName>
    </component>
    <component>
        <recommendedName>
            <fullName evidence="1">Aspartate 1-decarboxylase alpha chain</fullName>
        </recommendedName>
    </component>
</protein>
<dbReference type="InterPro" id="IPR009010">
    <property type="entry name" value="Asp_de-COase-like_dom_sf"/>
</dbReference>
<feature type="binding site" evidence="1 3">
    <location>
        <begin position="73"/>
        <end position="75"/>
    </location>
    <ligand>
        <name>substrate</name>
    </ligand>
</feature>
<feature type="active site" description="Proton donor" evidence="1 2">
    <location>
        <position position="58"/>
    </location>
</feature>
<keyword evidence="1" id="KW-0963">Cytoplasm</keyword>
<evidence type="ECO:0000256" key="5">
    <source>
        <dbReference type="PIRSR" id="PIRSR006246-5"/>
    </source>
</evidence>
<keyword evidence="1" id="KW-0210">Decarboxylase</keyword>
<dbReference type="HAMAP" id="MF_00446">
    <property type="entry name" value="PanD"/>
    <property type="match status" value="1"/>
</dbReference>
<dbReference type="EMBL" id="CP034669">
    <property type="protein sequence ID" value="QAT88570.1"/>
    <property type="molecule type" value="Genomic_DNA"/>
</dbReference>
<reference evidence="6 7" key="1">
    <citation type="submission" date="2018-12" db="EMBL/GenBank/DDBJ databases">
        <title>Complete Genome Sequence of the Corallopyronin A producing Myxobacterium Corallococcus coralloides B035.</title>
        <authorList>
            <person name="Bouhired S.M."/>
            <person name="Rupp O."/>
            <person name="Blom J."/>
            <person name="Schaeberle T.F."/>
            <person name="Kehraus S."/>
            <person name="Schiefer A."/>
            <person name="Pfarr K."/>
            <person name="Goesmann A."/>
            <person name="Hoerauf A."/>
            <person name="Koenig G.M."/>
        </authorList>
    </citation>
    <scope>NUCLEOTIDE SEQUENCE [LARGE SCALE GENOMIC DNA]</scope>
    <source>
        <strain evidence="6 7">B035</strain>
    </source>
</reference>
<proteinExistence type="inferred from homology"/>
<comment type="similarity">
    <text evidence="1">Belongs to the PanD family.</text>
</comment>
<dbReference type="Gene3D" id="2.40.40.20">
    <property type="match status" value="1"/>
</dbReference>
<comment type="function">
    <text evidence="1">Catalyzes the pyruvoyl-dependent decarboxylation of aspartate to produce beta-alanine.</text>
</comment>
<keyword evidence="1" id="KW-0865">Zymogen</keyword>
<dbReference type="RefSeq" id="WP_014400194.1">
    <property type="nucleotide sequence ID" value="NZ_CP034669.1"/>
</dbReference>
<dbReference type="PIRSF" id="PIRSF006246">
    <property type="entry name" value="Asp_decarbox"/>
    <property type="match status" value="1"/>
</dbReference>
<evidence type="ECO:0000256" key="3">
    <source>
        <dbReference type="PIRSR" id="PIRSR006246-2"/>
    </source>
</evidence>
<comment type="cofactor">
    <cofactor evidence="1 2">
        <name>pyruvate</name>
        <dbReference type="ChEBI" id="CHEBI:15361"/>
    </cofactor>
    <text evidence="1 2">Binds 1 pyruvoyl group covalently per subunit.</text>
</comment>
<keyword evidence="1" id="KW-0566">Pantothenate biosynthesis</keyword>